<dbReference type="Pfam" id="PF25967">
    <property type="entry name" value="RND-MFP_C"/>
    <property type="match status" value="1"/>
</dbReference>
<keyword evidence="4" id="KW-1133">Transmembrane helix</keyword>
<accession>A0ABP8ZIV0</accession>
<proteinExistence type="predicted"/>
<dbReference type="InterPro" id="IPR050465">
    <property type="entry name" value="UPF0194_transport"/>
</dbReference>
<keyword evidence="4" id="KW-0472">Membrane</keyword>
<feature type="domain" description="Multidrug resistance protein MdtA-like C-terminal permuted SH3" evidence="5">
    <location>
        <begin position="305"/>
        <end position="362"/>
    </location>
</feature>
<dbReference type="SUPFAM" id="SSF111369">
    <property type="entry name" value="HlyD-like secretion proteins"/>
    <property type="match status" value="1"/>
</dbReference>
<dbReference type="Gene3D" id="2.40.50.100">
    <property type="match status" value="1"/>
</dbReference>
<dbReference type="InterPro" id="IPR058627">
    <property type="entry name" value="MdtA-like_C"/>
</dbReference>
<feature type="compositionally biased region" description="Low complexity" evidence="3">
    <location>
        <begin position="177"/>
        <end position="211"/>
    </location>
</feature>
<feature type="region of interest" description="Disordered" evidence="3">
    <location>
        <begin position="364"/>
        <end position="401"/>
    </location>
</feature>
<gene>
    <name evidence="6" type="ORF">GCM10023350_49510</name>
</gene>
<keyword evidence="4" id="KW-0812">Transmembrane</keyword>
<evidence type="ECO:0000256" key="4">
    <source>
        <dbReference type="SAM" id="Phobius"/>
    </source>
</evidence>
<evidence type="ECO:0000256" key="1">
    <source>
        <dbReference type="ARBA" id="ARBA00004196"/>
    </source>
</evidence>
<comment type="caution">
    <text evidence="6">The sequence shown here is derived from an EMBL/GenBank/DDBJ whole genome shotgun (WGS) entry which is preliminary data.</text>
</comment>
<feature type="transmembrane region" description="Helical" evidence="4">
    <location>
        <begin position="12"/>
        <end position="31"/>
    </location>
</feature>
<protein>
    <recommendedName>
        <fullName evidence="5">Multidrug resistance protein MdtA-like C-terminal permuted SH3 domain-containing protein</fullName>
    </recommendedName>
</protein>
<dbReference type="Proteomes" id="UP001499882">
    <property type="component" value="Unassembled WGS sequence"/>
</dbReference>
<keyword evidence="7" id="KW-1185">Reference proteome</keyword>
<dbReference type="Gene3D" id="2.40.420.20">
    <property type="match status" value="1"/>
</dbReference>
<evidence type="ECO:0000256" key="3">
    <source>
        <dbReference type="SAM" id="MobiDB-lite"/>
    </source>
</evidence>
<evidence type="ECO:0000313" key="7">
    <source>
        <dbReference type="Proteomes" id="UP001499882"/>
    </source>
</evidence>
<dbReference type="RefSeq" id="WP_345529791.1">
    <property type="nucleotide sequence ID" value="NZ_BAABKN010000036.1"/>
</dbReference>
<keyword evidence="2" id="KW-0175">Coiled coil</keyword>
<dbReference type="Gene3D" id="2.40.30.170">
    <property type="match status" value="1"/>
</dbReference>
<dbReference type="EMBL" id="BAABKN010000036">
    <property type="protein sequence ID" value="GAA4757931.1"/>
    <property type="molecule type" value="Genomic_DNA"/>
</dbReference>
<organism evidence="6 7">
    <name type="scientific">Nocardioides endophyticus</name>
    <dbReference type="NCBI Taxonomy" id="1353775"/>
    <lineage>
        <taxon>Bacteria</taxon>
        <taxon>Bacillati</taxon>
        <taxon>Actinomycetota</taxon>
        <taxon>Actinomycetes</taxon>
        <taxon>Propionibacteriales</taxon>
        <taxon>Nocardioidaceae</taxon>
        <taxon>Nocardioides</taxon>
    </lineage>
</organism>
<feature type="region of interest" description="Disordered" evidence="3">
    <location>
        <begin position="173"/>
        <end position="211"/>
    </location>
</feature>
<feature type="compositionally biased region" description="Gly residues" evidence="3">
    <location>
        <begin position="376"/>
        <end position="401"/>
    </location>
</feature>
<evidence type="ECO:0000256" key="2">
    <source>
        <dbReference type="ARBA" id="ARBA00023054"/>
    </source>
</evidence>
<evidence type="ECO:0000313" key="6">
    <source>
        <dbReference type="EMBL" id="GAA4757931.1"/>
    </source>
</evidence>
<dbReference type="PANTHER" id="PTHR32347">
    <property type="entry name" value="EFFLUX SYSTEM COMPONENT YKNX-RELATED"/>
    <property type="match status" value="1"/>
</dbReference>
<comment type="subcellular location">
    <subcellularLocation>
        <location evidence="1">Cell envelope</location>
    </subcellularLocation>
</comment>
<evidence type="ECO:0000259" key="5">
    <source>
        <dbReference type="Pfam" id="PF25967"/>
    </source>
</evidence>
<name>A0ABP8ZIV0_9ACTN</name>
<reference evidence="7" key="1">
    <citation type="journal article" date="2019" name="Int. J. Syst. Evol. Microbiol.">
        <title>The Global Catalogue of Microorganisms (GCM) 10K type strain sequencing project: providing services to taxonomists for standard genome sequencing and annotation.</title>
        <authorList>
            <consortium name="The Broad Institute Genomics Platform"/>
            <consortium name="The Broad Institute Genome Sequencing Center for Infectious Disease"/>
            <person name="Wu L."/>
            <person name="Ma J."/>
        </authorList>
    </citation>
    <scope>NUCLEOTIDE SEQUENCE [LARGE SCALE GENOMIC DNA]</scope>
    <source>
        <strain evidence="7">JCM 18532</strain>
    </source>
</reference>
<sequence>MRISLRGRRRVWIAVPVALAVAAGSGVWLMTRDSTAAETSTTTTVSSQTIEQTVSADGTIAARRFSDESFAVSGTVTEVLVAEGDKVKKGAALARVDDTALVASRAAAVTSLEAAVTQLDEDEDNGESDVQLAADNAAVVSARASLADARAAVDDATLRASIAGTVTSVDLAKGDATGTSSSSNGSSSSEGSPSGTGGDSTDSGSSSDTSTGTISIVSTNSYVVDGTVAAADVDQLKKGLQAEITATGVDDTIYGTVSEVGLVAQTNDSGAAVFPVTIEITGKQKSLYVGVAATVSIVVKQIPDVLTVATNALSTEDGKTYVTKLVDGEEVKTEVETGETYGMATEVTSGIEEGDEIVVQGFRAPSGGSGDLPQGGFPGGGMPGLTQLDGGGAMPMGGSGQ</sequence>
<dbReference type="PANTHER" id="PTHR32347:SF14">
    <property type="entry name" value="EFFLUX SYSTEM COMPONENT YKNX-RELATED"/>
    <property type="match status" value="1"/>
</dbReference>